<keyword evidence="2" id="KW-1133">Transmembrane helix</keyword>
<sequence>MNSHPLPQGRQYFLDWLRILAFALLVPYHVGMYYVSWGWHVKSATLYPGLEPFMMLSSPWRLGLLFLIAGAASQGLLQRGPGFVRSRSKRLLWPLLFGMLVIVPPQAYFEVVTKVQHGGSYGDFMRLYLQAYQGFCDKDGCLTLPTWNHLWFLPYLWVYSLLGYALLKTWPRLSAAAGAWMSGPGGGWRLLGLLALPLMAARSLVGLFPSTHNLSWDWYNHVQYGWLFLLGLLAARSELWELARRHRNLALGLAAASWTLVQLYFQHYQDLAPPDALRWAQRGLYGAMQWWCLVAICGLAKQHLDFDHRWRAALNSAIFCVYILHQTLIVLLSRALLPLQLPAAVEGPLLIALTLGSSLLGYLALRRVPVLNLLMGVPGGKTPSQQRPGRASTMAPSSAPMSSR</sequence>
<feature type="transmembrane region" description="Helical" evidence="2">
    <location>
        <begin position="188"/>
        <end position="209"/>
    </location>
</feature>
<dbReference type="InterPro" id="IPR050623">
    <property type="entry name" value="Glucan_succinyl_AcylTrfase"/>
</dbReference>
<dbReference type="Pfam" id="PF01757">
    <property type="entry name" value="Acyl_transf_3"/>
    <property type="match status" value="1"/>
</dbReference>
<keyword evidence="2" id="KW-0812">Transmembrane</keyword>
<feature type="transmembrane region" description="Helical" evidence="2">
    <location>
        <begin position="20"/>
        <end position="40"/>
    </location>
</feature>
<proteinExistence type="predicted"/>
<dbReference type="KEGG" id="pais:PFX98_04605"/>
<gene>
    <name evidence="4" type="ORF">PFX98_04605</name>
</gene>
<dbReference type="RefSeq" id="WP_285233994.1">
    <property type="nucleotide sequence ID" value="NZ_CP116346.1"/>
</dbReference>
<evidence type="ECO:0000313" key="5">
    <source>
        <dbReference type="Proteomes" id="UP001177769"/>
    </source>
</evidence>
<keyword evidence="4" id="KW-0012">Acyltransferase</keyword>
<feature type="domain" description="Acyltransferase 3" evidence="3">
    <location>
        <begin position="12"/>
        <end position="360"/>
    </location>
</feature>
<keyword evidence="2" id="KW-0472">Membrane</keyword>
<evidence type="ECO:0000313" key="4">
    <source>
        <dbReference type="EMBL" id="WIT12893.1"/>
    </source>
</evidence>
<organism evidence="4 5">
    <name type="scientific">Paucibacter sediminis</name>
    <dbReference type="NCBI Taxonomy" id="3019553"/>
    <lineage>
        <taxon>Bacteria</taxon>
        <taxon>Pseudomonadati</taxon>
        <taxon>Pseudomonadota</taxon>
        <taxon>Betaproteobacteria</taxon>
        <taxon>Burkholderiales</taxon>
        <taxon>Sphaerotilaceae</taxon>
        <taxon>Roseateles</taxon>
    </lineage>
</organism>
<dbReference type="AlphaFoldDB" id="A0AA95SM46"/>
<feature type="transmembrane region" description="Helical" evidence="2">
    <location>
        <begin position="279"/>
        <end position="300"/>
    </location>
</feature>
<dbReference type="PANTHER" id="PTHR36927">
    <property type="entry name" value="BLR4337 PROTEIN"/>
    <property type="match status" value="1"/>
</dbReference>
<feature type="region of interest" description="Disordered" evidence="1">
    <location>
        <begin position="380"/>
        <end position="404"/>
    </location>
</feature>
<feature type="transmembrane region" description="Helical" evidence="2">
    <location>
        <begin position="221"/>
        <end position="237"/>
    </location>
</feature>
<dbReference type="GO" id="GO:0016747">
    <property type="term" value="F:acyltransferase activity, transferring groups other than amino-acyl groups"/>
    <property type="evidence" value="ECO:0007669"/>
    <property type="project" value="InterPro"/>
</dbReference>
<feature type="transmembrane region" description="Helical" evidence="2">
    <location>
        <begin position="312"/>
        <end position="337"/>
    </location>
</feature>
<dbReference type="InterPro" id="IPR002656">
    <property type="entry name" value="Acyl_transf_3_dom"/>
</dbReference>
<reference evidence="4" key="1">
    <citation type="submission" date="2023-01" db="EMBL/GenBank/DDBJ databases">
        <title>Whole genome sequence of Paucibacter sp. S2-9 isolated from pond sediment.</title>
        <authorList>
            <person name="Jung J.Y."/>
        </authorList>
    </citation>
    <scope>NUCLEOTIDE SEQUENCE</scope>
    <source>
        <strain evidence="4">S2-9</strain>
    </source>
</reference>
<dbReference type="EMBL" id="CP116346">
    <property type="protein sequence ID" value="WIT12893.1"/>
    <property type="molecule type" value="Genomic_DNA"/>
</dbReference>
<evidence type="ECO:0000259" key="3">
    <source>
        <dbReference type="Pfam" id="PF01757"/>
    </source>
</evidence>
<feature type="transmembrane region" description="Helical" evidence="2">
    <location>
        <begin position="91"/>
        <end position="109"/>
    </location>
</feature>
<dbReference type="PANTHER" id="PTHR36927:SF3">
    <property type="entry name" value="GLUCANS BIOSYNTHESIS PROTEIN C"/>
    <property type="match status" value="1"/>
</dbReference>
<dbReference type="Proteomes" id="UP001177769">
    <property type="component" value="Chromosome"/>
</dbReference>
<feature type="transmembrane region" description="Helical" evidence="2">
    <location>
        <begin position="60"/>
        <end position="79"/>
    </location>
</feature>
<feature type="transmembrane region" description="Helical" evidence="2">
    <location>
        <begin position="149"/>
        <end position="167"/>
    </location>
</feature>
<feature type="transmembrane region" description="Helical" evidence="2">
    <location>
        <begin position="249"/>
        <end position="267"/>
    </location>
</feature>
<keyword evidence="5" id="KW-1185">Reference proteome</keyword>
<feature type="compositionally biased region" description="Low complexity" evidence="1">
    <location>
        <begin position="391"/>
        <end position="404"/>
    </location>
</feature>
<accession>A0AA95SM46</accession>
<evidence type="ECO:0000256" key="2">
    <source>
        <dbReference type="SAM" id="Phobius"/>
    </source>
</evidence>
<feature type="transmembrane region" description="Helical" evidence="2">
    <location>
        <begin position="349"/>
        <end position="365"/>
    </location>
</feature>
<name>A0AA95SM46_9BURK</name>
<evidence type="ECO:0000256" key="1">
    <source>
        <dbReference type="SAM" id="MobiDB-lite"/>
    </source>
</evidence>
<protein>
    <submittedName>
        <fullName evidence="4">Acyltransferase family protein</fullName>
    </submittedName>
</protein>
<keyword evidence="4" id="KW-0808">Transferase</keyword>